<evidence type="ECO:0000313" key="4">
    <source>
        <dbReference type="Proteomes" id="UP000649179"/>
    </source>
</evidence>
<keyword evidence="1" id="KW-1133">Transmembrane helix</keyword>
<dbReference type="GO" id="GO:0019843">
    <property type="term" value="F:rRNA binding"/>
    <property type="evidence" value="ECO:0007669"/>
    <property type="project" value="TreeGrafter"/>
</dbReference>
<proteinExistence type="predicted"/>
<keyword evidence="4" id="KW-1185">Reference proteome</keyword>
<keyword evidence="1" id="KW-0812">Transmembrane</keyword>
<dbReference type="EMBL" id="BMKQ01000002">
    <property type="protein sequence ID" value="GGF57841.1"/>
    <property type="molecule type" value="Genomic_DNA"/>
</dbReference>
<dbReference type="Pfam" id="PF01926">
    <property type="entry name" value="MMR_HSR1"/>
    <property type="match status" value="1"/>
</dbReference>
<dbReference type="AlphaFoldDB" id="A0A917FAK6"/>
<reference evidence="3" key="2">
    <citation type="submission" date="2020-09" db="EMBL/GenBank/DDBJ databases">
        <authorList>
            <person name="Sun Q."/>
            <person name="Zhou Y."/>
        </authorList>
    </citation>
    <scope>NUCLEOTIDE SEQUENCE</scope>
    <source>
        <strain evidence="3">CGMCC 1.16067</strain>
    </source>
</reference>
<dbReference type="GO" id="GO:0043024">
    <property type="term" value="F:ribosomal small subunit binding"/>
    <property type="evidence" value="ECO:0007669"/>
    <property type="project" value="TreeGrafter"/>
</dbReference>
<dbReference type="InterPro" id="IPR005662">
    <property type="entry name" value="GTPase_Era-like"/>
</dbReference>
<comment type="caution">
    <text evidence="3">The sequence shown here is derived from an EMBL/GenBank/DDBJ whole genome shotgun (WGS) entry which is preliminary data.</text>
</comment>
<evidence type="ECO:0000259" key="2">
    <source>
        <dbReference type="Pfam" id="PF01926"/>
    </source>
</evidence>
<feature type="transmembrane region" description="Helical" evidence="1">
    <location>
        <begin position="487"/>
        <end position="509"/>
    </location>
</feature>
<dbReference type="PANTHER" id="PTHR42698">
    <property type="entry name" value="GTPASE ERA"/>
    <property type="match status" value="1"/>
</dbReference>
<keyword evidence="1" id="KW-0472">Membrane</keyword>
<sequence length="555" mass="59176">MTSLLQGARKLLGRTPGLGDQIAGLEQAVEASRGRLDDTVLDPAATIAQRSGERMRLSPDHTVVALAGATGSGKSSTFNALTGLDLAAIGLRRPTTSWATACIWGGPAGAEPLLDWMGIPARHQYTRDSLLEQREEDRDLKGLVLLDLPDHDSTEVSHHLEVDRLVVLADLMIWVLDPQKYADAAIHETYLQPLAPHRDVMIVVLNHIDEVPLDRRDAMVTDVERLLAQDGLGGVPVVATSARDGDGVADLRALVSRKVADKRTNRERFRTDLRQAADTLDRATGSAPPRELSADAREELHEAVADSAGVPVVVDAVRRASRTRASVATGWPPLAWLSRLRPDPLKRLHLEPGRSTSGVKESMVVARSSLPQATQSQRARVDGAVRRVADEVSGGLSTPWVGAVRRASTAGTERLADRVDKAVAETPLGAGDVPAWCRVIQAVQWVALLCLIAGAGWLAVLAVMGVAQVDAPEAPEAGGFALPTLLLVLGAAVGVLLALLSQAVVGAVARSRARRADRRLRSAIAEVTDELVVAPVSAELDAYRRAREGIARAQA</sequence>
<dbReference type="SUPFAM" id="SSF52540">
    <property type="entry name" value="P-loop containing nucleoside triphosphate hydrolases"/>
    <property type="match status" value="1"/>
</dbReference>
<accession>A0A917FAK6</accession>
<name>A0A917FAK6_9ACTN</name>
<dbReference type="InterPro" id="IPR006073">
    <property type="entry name" value="GTP-bd"/>
</dbReference>
<dbReference type="GO" id="GO:0000028">
    <property type="term" value="P:ribosomal small subunit assembly"/>
    <property type="evidence" value="ECO:0007669"/>
    <property type="project" value="TreeGrafter"/>
</dbReference>
<feature type="transmembrane region" description="Helical" evidence="1">
    <location>
        <begin position="445"/>
        <end position="467"/>
    </location>
</feature>
<gene>
    <name evidence="3" type="ORF">GCM10011519_34690</name>
</gene>
<dbReference type="RefSeq" id="WP_188781341.1">
    <property type="nucleotide sequence ID" value="NZ_BMKQ01000002.1"/>
</dbReference>
<feature type="domain" description="G" evidence="2">
    <location>
        <begin position="64"/>
        <end position="206"/>
    </location>
</feature>
<dbReference type="Gene3D" id="3.40.50.300">
    <property type="entry name" value="P-loop containing nucleotide triphosphate hydrolases"/>
    <property type="match status" value="1"/>
</dbReference>
<reference evidence="3" key="1">
    <citation type="journal article" date="2014" name="Int. J. Syst. Evol. Microbiol.">
        <title>Complete genome sequence of Corynebacterium casei LMG S-19264T (=DSM 44701T), isolated from a smear-ripened cheese.</title>
        <authorList>
            <consortium name="US DOE Joint Genome Institute (JGI-PGF)"/>
            <person name="Walter F."/>
            <person name="Albersmeier A."/>
            <person name="Kalinowski J."/>
            <person name="Ruckert C."/>
        </authorList>
    </citation>
    <scope>NUCLEOTIDE SEQUENCE</scope>
    <source>
        <strain evidence="3">CGMCC 1.16067</strain>
    </source>
</reference>
<organism evidence="3 4">
    <name type="scientific">Marmoricola endophyticus</name>
    <dbReference type="NCBI Taxonomy" id="2040280"/>
    <lineage>
        <taxon>Bacteria</taxon>
        <taxon>Bacillati</taxon>
        <taxon>Actinomycetota</taxon>
        <taxon>Actinomycetes</taxon>
        <taxon>Propionibacteriales</taxon>
        <taxon>Nocardioidaceae</taxon>
        <taxon>Marmoricola</taxon>
    </lineage>
</organism>
<dbReference type="PANTHER" id="PTHR42698:SF1">
    <property type="entry name" value="GTPASE ERA, MITOCHONDRIAL"/>
    <property type="match status" value="1"/>
</dbReference>
<dbReference type="Proteomes" id="UP000649179">
    <property type="component" value="Unassembled WGS sequence"/>
</dbReference>
<dbReference type="GO" id="GO:0005829">
    <property type="term" value="C:cytosol"/>
    <property type="evidence" value="ECO:0007669"/>
    <property type="project" value="TreeGrafter"/>
</dbReference>
<evidence type="ECO:0000256" key="1">
    <source>
        <dbReference type="SAM" id="Phobius"/>
    </source>
</evidence>
<dbReference type="GO" id="GO:0005525">
    <property type="term" value="F:GTP binding"/>
    <property type="evidence" value="ECO:0007669"/>
    <property type="project" value="InterPro"/>
</dbReference>
<evidence type="ECO:0000313" key="3">
    <source>
        <dbReference type="EMBL" id="GGF57841.1"/>
    </source>
</evidence>
<dbReference type="InterPro" id="IPR027417">
    <property type="entry name" value="P-loop_NTPase"/>
</dbReference>
<protein>
    <recommendedName>
        <fullName evidence="2">G domain-containing protein</fullName>
    </recommendedName>
</protein>